<protein>
    <submittedName>
        <fullName evidence="5">Helix-turn-helix domain-containing protein</fullName>
    </submittedName>
</protein>
<dbReference type="SUPFAM" id="SSF46785">
    <property type="entry name" value="Winged helix' DNA-binding domain"/>
    <property type="match status" value="1"/>
</dbReference>
<dbReference type="InterPro" id="IPR036388">
    <property type="entry name" value="WH-like_DNA-bd_sf"/>
</dbReference>
<dbReference type="Gene3D" id="1.10.10.10">
    <property type="entry name" value="Winged helix-like DNA-binding domain superfamily/Winged helix DNA-binding domain"/>
    <property type="match status" value="1"/>
</dbReference>
<proteinExistence type="predicted"/>
<dbReference type="PANTHER" id="PTHR33204">
    <property type="entry name" value="TRANSCRIPTIONAL REGULATOR, MARR FAMILY"/>
    <property type="match status" value="1"/>
</dbReference>
<evidence type="ECO:0000313" key="6">
    <source>
        <dbReference type="Proteomes" id="UP001183809"/>
    </source>
</evidence>
<dbReference type="Pfam" id="PF01638">
    <property type="entry name" value="HxlR"/>
    <property type="match status" value="1"/>
</dbReference>
<feature type="domain" description="HTH hxlR-type" evidence="4">
    <location>
        <begin position="26"/>
        <end position="126"/>
    </location>
</feature>
<dbReference type="PANTHER" id="PTHR33204:SF39">
    <property type="entry name" value="TRANSCRIPTIONAL REGULATORY PROTEIN"/>
    <property type="match status" value="1"/>
</dbReference>
<dbReference type="InterPro" id="IPR011991">
    <property type="entry name" value="ArsR-like_HTH"/>
</dbReference>
<keyword evidence="1" id="KW-0805">Transcription regulation</keyword>
<dbReference type="Proteomes" id="UP001183809">
    <property type="component" value="Unassembled WGS sequence"/>
</dbReference>
<organism evidence="5 6">
    <name type="scientific">Streptomyces gibsoniae</name>
    <dbReference type="NCBI Taxonomy" id="3075529"/>
    <lineage>
        <taxon>Bacteria</taxon>
        <taxon>Bacillati</taxon>
        <taxon>Actinomycetota</taxon>
        <taxon>Actinomycetes</taxon>
        <taxon>Kitasatosporales</taxon>
        <taxon>Streptomycetaceae</taxon>
        <taxon>Streptomyces</taxon>
    </lineage>
</organism>
<evidence type="ECO:0000256" key="3">
    <source>
        <dbReference type="ARBA" id="ARBA00023163"/>
    </source>
</evidence>
<evidence type="ECO:0000256" key="1">
    <source>
        <dbReference type="ARBA" id="ARBA00023015"/>
    </source>
</evidence>
<dbReference type="CDD" id="cd00090">
    <property type="entry name" value="HTH_ARSR"/>
    <property type="match status" value="1"/>
</dbReference>
<sequence>MSQEEQAEQMPGLDPERPMDILDAACPSRDVFVDLADKWALLMLLSLRERGVQRFSELQRSIGGISRKMFSQTLRTLERDGLVVRTVDPRATPPLVHYGLTDLGGEIAEETRVLCTWTHTRAAQVYAARAAYDQRTAD</sequence>
<comment type="caution">
    <text evidence="5">The sequence shown here is derived from an EMBL/GenBank/DDBJ whole genome shotgun (WGS) entry which is preliminary data.</text>
</comment>
<reference evidence="6" key="1">
    <citation type="submission" date="2023-07" db="EMBL/GenBank/DDBJ databases">
        <title>30 novel species of actinomycetes from the DSMZ collection.</title>
        <authorList>
            <person name="Nouioui I."/>
        </authorList>
    </citation>
    <scope>NUCLEOTIDE SEQUENCE [LARGE SCALE GENOMIC DNA]</scope>
    <source>
        <strain evidence="6">DSM 41699</strain>
    </source>
</reference>
<dbReference type="EMBL" id="JAVREY010000003">
    <property type="protein sequence ID" value="MDT0462167.1"/>
    <property type="molecule type" value="Genomic_DNA"/>
</dbReference>
<keyword evidence="2" id="KW-0238">DNA-binding</keyword>
<evidence type="ECO:0000313" key="5">
    <source>
        <dbReference type="EMBL" id="MDT0462167.1"/>
    </source>
</evidence>
<gene>
    <name evidence="5" type="ORF">RM764_03955</name>
</gene>
<dbReference type="PROSITE" id="PS51118">
    <property type="entry name" value="HTH_HXLR"/>
    <property type="match status" value="1"/>
</dbReference>
<dbReference type="RefSeq" id="WP_311691876.1">
    <property type="nucleotide sequence ID" value="NZ_JAVREY010000003.1"/>
</dbReference>
<dbReference type="InterPro" id="IPR036390">
    <property type="entry name" value="WH_DNA-bd_sf"/>
</dbReference>
<keyword evidence="3" id="KW-0804">Transcription</keyword>
<name>A0ABU2TMJ5_9ACTN</name>
<keyword evidence="6" id="KW-1185">Reference proteome</keyword>
<accession>A0ABU2TMJ5</accession>
<evidence type="ECO:0000259" key="4">
    <source>
        <dbReference type="PROSITE" id="PS51118"/>
    </source>
</evidence>
<evidence type="ECO:0000256" key="2">
    <source>
        <dbReference type="ARBA" id="ARBA00023125"/>
    </source>
</evidence>
<dbReference type="InterPro" id="IPR002577">
    <property type="entry name" value="HTH_HxlR"/>
</dbReference>